<dbReference type="SMART" id="SM00256">
    <property type="entry name" value="FBOX"/>
    <property type="match status" value="1"/>
</dbReference>
<accession>A0A803MDZ0</accession>
<dbReference type="PANTHER" id="PTHR31672:SF13">
    <property type="entry name" value="F-BOX PROTEIN CPR30-LIKE"/>
    <property type="match status" value="1"/>
</dbReference>
<dbReference type="PANTHER" id="PTHR31672">
    <property type="entry name" value="BNACNNG10540D PROTEIN"/>
    <property type="match status" value="1"/>
</dbReference>
<dbReference type="Gramene" id="AUR62027683-RA">
    <property type="protein sequence ID" value="AUR62027683-RA:cds"/>
    <property type="gene ID" value="AUR62027683"/>
</dbReference>
<evidence type="ECO:0000313" key="2">
    <source>
        <dbReference type="EnsemblPlants" id="AUR62027683-RA:cds"/>
    </source>
</evidence>
<dbReference type="InterPro" id="IPR001810">
    <property type="entry name" value="F-box_dom"/>
</dbReference>
<reference evidence="2" key="2">
    <citation type="submission" date="2021-03" db="UniProtKB">
        <authorList>
            <consortium name="EnsemblPlants"/>
        </authorList>
    </citation>
    <scope>IDENTIFICATION</scope>
</reference>
<organism evidence="2 3">
    <name type="scientific">Chenopodium quinoa</name>
    <name type="common">Quinoa</name>
    <dbReference type="NCBI Taxonomy" id="63459"/>
    <lineage>
        <taxon>Eukaryota</taxon>
        <taxon>Viridiplantae</taxon>
        <taxon>Streptophyta</taxon>
        <taxon>Embryophyta</taxon>
        <taxon>Tracheophyta</taxon>
        <taxon>Spermatophyta</taxon>
        <taxon>Magnoliopsida</taxon>
        <taxon>eudicotyledons</taxon>
        <taxon>Gunneridae</taxon>
        <taxon>Pentapetalae</taxon>
        <taxon>Caryophyllales</taxon>
        <taxon>Chenopodiaceae</taxon>
        <taxon>Chenopodioideae</taxon>
        <taxon>Atripliceae</taxon>
        <taxon>Chenopodium</taxon>
    </lineage>
</organism>
<protein>
    <recommendedName>
        <fullName evidence="1">F-box domain-containing protein</fullName>
    </recommendedName>
</protein>
<name>A0A803MDZ0_CHEQI</name>
<dbReference type="SUPFAM" id="SSF81383">
    <property type="entry name" value="F-box domain"/>
    <property type="match status" value="1"/>
</dbReference>
<proteinExistence type="predicted"/>
<feature type="domain" description="F-box" evidence="1">
    <location>
        <begin position="6"/>
        <end position="47"/>
    </location>
</feature>
<dbReference type="CDD" id="cd22157">
    <property type="entry name" value="F-box_AtFBW1-like"/>
    <property type="match status" value="1"/>
</dbReference>
<dbReference type="InterPro" id="IPR017451">
    <property type="entry name" value="F-box-assoc_interact_dom"/>
</dbReference>
<reference evidence="2" key="1">
    <citation type="journal article" date="2017" name="Nature">
        <title>The genome of Chenopodium quinoa.</title>
        <authorList>
            <person name="Jarvis D.E."/>
            <person name="Ho Y.S."/>
            <person name="Lightfoot D.J."/>
            <person name="Schmoeckel S.M."/>
            <person name="Li B."/>
            <person name="Borm T.J.A."/>
            <person name="Ohyanagi H."/>
            <person name="Mineta K."/>
            <person name="Michell C.T."/>
            <person name="Saber N."/>
            <person name="Kharbatia N.M."/>
            <person name="Rupper R.R."/>
            <person name="Sharp A.R."/>
            <person name="Dally N."/>
            <person name="Boughton B.A."/>
            <person name="Woo Y.H."/>
            <person name="Gao G."/>
            <person name="Schijlen E.G.W.M."/>
            <person name="Guo X."/>
            <person name="Momin A.A."/>
            <person name="Negrao S."/>
            <person name="Al-Babili S."/>
            <person name="Gehring C."/>
            <person name="Roessner U."/>
            <person name="Jung C."/>
            <person name="Murphy K."/>
            <person name="Arold S.T."/>
            <person name="Gojobori T."/>
            <person name="van der Linden C.G."/>
            <person name="van Loo E.N."/>
            <person name="Jellen E.N."/>
            <person name="Maughan P.J."/>
            <person name="Tester M."/>
        </authorList>
    </citation>
    <scope>NUCLEOTIDE SEQUENCE [LARGE SCALE GENOMIC DNA]</scope>
    <source>
        <strain evidence="2">cv. PI 614886</strain>
    </source>
</reference>
<evidence type="ECO:0000259" key="1">
    <source>
        <dbReference type="SMART" id="SM00256"/>
    </source>
</evidence>
<keyword evidence="3" id="KW-1185">Reference proteome</keyword>
<dbReference type="AlphaFoldDB" id="A0A803MDZ0"/>
<sequence length="405" mass="46194">MATLHLPWEIISREILPKLPAKSLLRFKCVSKSFKTLISTPEFINSHLSSNTNRHLLLINKTDQQLYSLDLDTPNSAVTRLPLRHRFNDYDCFVLSSCNGLICFVQINTESCCYYQLFNLSTGVYKNVDFDISDLLSFGNYLNFGFGFDCENDDYKLVIIVDYFDAMVYDVGDEANRRQVIVCSSNTSCKRLVVDKLSPRDTVILQHMAVTENSSKLNCMFWTSSMNKHRCGCFDVCGERWVEDVPLPDYNGGEIEKLHDFVDIGAIDGCLCLLTVNHRHSSVDVWIMKEYRVKESWVKLLDVSDSVVTRSLKVVPFAYGKNSEDDVLFLKDDTSELVWYNRLCKTTVKAEICGVPEINKAFMCKDSLVTISGGSYPSKPALVVVVDLLLLSWVAWMKWLTLKPF</sequence>
<dbReference type="NCBIfam" id="TIGR01640">
    <property type="entry name" value="F_box_assoc_1"/>
    <property type="match status" value="1"/>
</dbReference>
<dbReference type="OMA" id="QNCVATI"/>
<dbReference type="EnsemblPlants" id="AUR62027683-RA">
    <property type="protein sequence ID" value="AUR62027683-RA:cds"/>
    <property type="gene ID" value="AUR62027683"/>
</dbReference>
<dbReference type="Gene3D" id="1.20.1280.50">
    <property type="match status" value="1"/>
</dbReference>
<dbReference type="Proteomes" id="UP000596660">
    <property type="component" value="Unplaced"/>
</dbReference>
<evidence type="ECO:0000313" key="3">
    <source>
        <dbReference type="Proteomes" id="UP000596660"/>
    </source>
</evidence>
<dbReference type="InterPro" id="IPR050796">
    <property type="entry name" value="SCF_F-box_component"/>
</dbReference>
<dbReference type="Pfam" id="PF00646">
    <property type="entry name" value="F-box"/>
    <property type="match status" value="1"/>
</dbReference>
<dbReference type="InterPro" id="IPR036047">
    <property type="entry name" value="F-box-like_dom_sf"/>
</dbReference>